<evidence type="ECO:0000256" key="1">
    <source>
        <dbReference type="SAM" id="MobiDB-lite"/>
    </source>
</evidence>
<name>A0A426YBQ4_ENSVE</name>
<organism evidence="2 3">
    <name type="scientific">Ensete ventricosum</name>
    <name type="common">Abyssinian banana</name>
    <name type="synonym">Musa ensete</name>
    <dbReference type="NCBI Taxonomy" id="4639"/>
    <lineage>
        <taxon>Eukaryota</taxon>
        <taxon>Viridiplantae</taxon>
        <taxon>Streptophyta</taxon>
        <taxon>Embryophyta</taxon>
        <taxon>Tracheophyta</taxon>
        <taxon>Spermatophyta</taxon>
        <taxon>Magnoliopsida</taxon>
        <taxon>Liliopsida</taxon>
        <taxon>Zingiberales</taxon>
        <taxon>Musaceae</taxon>
        <taxon>Ensete</taxon>
    </lineage>
</organism>
<dbReference type="AlphaFoldDB" id="A0A426YBQ4"/>
<feature type="compositionally biased region" description="Polar residues" evidence="1">
    <location>
        <begin position="66"/>
        <end position="76"/>
    </location>
</feature>
<dbReference type="Proteomes" id="UP000287651">
    <property type="component" value="Unassembled WGS sequence"/>
</dbReference>
<comment type="caution">
    <text evidence="2">The sequence shown here is derived from an EMBL/GenBank/DDBJ whole genome shotgun (WGS) entry which is preliminary data.</text>
</comment>
<evidence type="ECO:0000313" key="3">
    <source>
        <dbReference type="Proteomes" id="UP000287651"/>
    </source>
</evidence>
<feature type="compositionally biased region" description="Pro residues" evidence="1">
    <location>
        <begin position="79"/>
        <end position="96"/>
    </location>
</feature>
<protein>
    <submittedName>
        <fullName evidence="2">Uncharacterized protein</fullName>
    </submittedName>
</protein>
<accession>A0A426YBQ4</accession>
<evidence type="ECO:0000313" key="2">
    <source>
        <dbReference type="EMBL" id="RRT49182.1"/>
    </source>
</evidence>
<feature type="region of interest" description="Disordered" evidence="1">
    <location>
        <begin position="1"/>
        <end position="33"/>
    </location>
</feature>
<sequence length="129" mass="13552">MPHGSDWEPGGGSAVRGSDGRSESFEGTTRGPWARFVRGSYLPAQNEAAHRRSVGTRGGCRGPRWLTSTWDGTSQPHAGPSPPPALMKGGPKPPCPGGGDTVAVEEKCLFKMPSDRQAVSGGIKVRDAR</sequence>
<feature type="region of interest" description="Disordered" evidence="1">
    <location>
        <begin position="47"/>
        <end position="100"/>
    </location>
</feature>
<reference evidence="2 3" key="1">
    <citation type="journal article" date="2014" name="Agronomy (Basel)">
        <title>A Draft Genome Sequence for Ensete ventricosum, the Drought-Tolerant Tree Against Hunger.</title>
        <authorList>
            <person name="Harrison J."/>
            <person name="Moore K.A."/>
            <person name="Paszkiewicz K."/>
            <person name="Jones T."/>
            <person name="Grant M."/>
            <person name="Ambacheew D."/>
            <person name="Muzemil S."/>
            <person name="Studholme D.J."/>
        </authorList>
    </citation>
    <scope>NUCLEOTIDE SEQUENCE [LARGE SCALE GENOMIC DNA]</scope>
</reference>
<dbReference type="EMBL" id="AMZH03013491">
    <property type="protein sequence ID" value="RRT49182.1"/>
    <property type="molecule type" value="Genomic_DNA"/>
</dbReference>
<gene>
    <name evidence="2" type="ORF">B296_00032530</name>
</gene>
<proteinExistence type="predicted"/>